<dbReference type="OrthoDB" id="9799347at2"/>
<evidence type="ECO:0000259" key="6">
    <source>
        <dbReference type="PROSITE" id="PS51352"/>
    </source>
</evidence>
<keyword evidence="4" id="KW-1015">Disulfide bond</keyword>
<evidence type="ECO:0000256" key="5">
    <source>
        <dbReference type="ARBA" id="ARBA00023284"/>
    </source>
</evidence>
<dbReference type="NCBIfam" id="TIGR00385">
    <property type="entry name" value="dsbE"/>
    <property type="match status" value="1"/>
</dbReference>
<evidence type="ECO:0000313" key="8">
    <source>
        <dbReference type="Proteomes" id="UP000184932"/>
    </source>
</evidence>
<dbReference type="EMBL" id="FSRL01000001">
    <property type="protein sequence ID" value="SIN96456.1"/>
    <property type="molecule type" value="Genomic_DNA"/>
</dbReference>
<reference evidence="8" key="1">
    <citation type="submission" date="2016-11" db="EMBL/GenBank/DDBJ databases">
        <authorList>
            <person name="Varghese N."/>
            <person name="Submissions S."/>
        </authorList>
    </citation>
    <scope>NUCLEOTIDE SEQUENCE [LARGE SCALE GENOMIC DNA]</scope>
    <source>
        <strain evidence="8">DSM 29440</strain>
    </source>
</reference>
<evidence type="ECO:0000313" key="7">
    <source>
        <dbReference type="EMBL" id="SIN96456.1"/>
    </source>
</evidence>
<dbReference type="GO" id="GO:0030288">
    <property type="term" value="C:outer membrane-bounded periplasmic space"/>
    <property type="evidence" value="ECO:0007669"/>
    <property type="project" value="InterPro"/>
</dbReference>
<gene>
    <name evidence="7" type="ORF">SAMN05444002_1792</name>
</gene>
<dbReference type="Pfam" id="PF08534">
    <property type="entry name" value="Redoxin"/>
    <property type="match status" value="1"/>
</dbReference>
<dbReference type="InterPro" id="IPR050553">
    <property type="entry name" value="Thioredoxin_ResA/DsbE_sf"/>
</dbReference>
<keyword evidence="8" id="KW-1185">Reference proteome</keyword>
<comment type="similarity">
    <text evidence="2">Belongs to the thioredoxin family. DsbE subfamily.</text>
</comment>
<dbReference type="GO" id="GO:0017004">
    <property type="term" value="P:cytochrome complex assembly"/>
    <property type="evidence" value="ECO:0007669"/>
    <property type="project" value="UniProtKB-KW"/>
</dbReference>
<dbReference type="InterPro" id="IPR013740">
    <property type="entry name" value="Redoxin"/>
</dbReference>
<name>A0A1N6FMJ9_9RHOB</name>
<comment type="subcellular location">
    <subcellularLocation>
        <location evidence="1">Cell envelope</location>
    </subcellularLocation>
</comment>
<dbReference type="GO" id="GO:0015036">
    <property type="term" value="F:disulfide oxidoreductase activity"/>
    <property type="evidence" value="ECO:0007669"/>
    <property type="project" value="InterPro"/>
</dbReference>
<dbReference type="Gene3D" id="3.40.30.10">
    <property type="entry name" value="Glutaredoxin"/>
    <property type="match status" value="1"/>
</dbReference>
<dbReference type="PANTHER" id="PTHR42852">
    <property type="entry name" value="THIOL:DISULFIDE INTERCHANGE PROTEIN DSBE"/>
    <property type="match status" value="1"/>
</dbReference>
<evidence type="ECO:0000256" key="3">
    <source>
        <dbReference type="ARBA" id="ARBA00022748"/>
    </source>
</evidence>
<dbReference type="InterPro" id="IPR017937">
    <property type="entry name" value="Thioredoxin_CS"/>
</dbReference>
<accession>A0A1N6FMJ9</accession>
<evidence type="ECO:0000256" key="2">
    <source>
        <dbReference type="ARBA" id="ARBA00007758"/>
    </source>
</evidence>
<keyword evidence="3" id="KW-0201">Cytochrome c-type biogenesis</keyword>
<dbReference type="InterPro" id="IPR004799">
    <property type="entry name" value="Periplasmic_diS_OxRdtase_DsbE"/>
</dbReference>
<dbReference type="STRING" id="1217970.SAMN05444002_1792"/>
<protein>
    <submittedName>
        <fullName evidence="7">Cytochrome c biogenesis protein CcmG, thiol:disulfide interchange protein DsbE</fullName>
    </submittedName>
</protein>
<feature type="domain" description="Thioredoxin" evidence="6">
    <location>
        <begin position="34"/>
        <end position="171"/>
    </location>
</feature>
<dbReference type="CDD" id="cd03010">
    <property type="entry name" value="TlpA_like_DsbE"/>
    <property type="match status" value="1"/>
</dbReference>
<dbReference type="AlphaFoldDB" id="A0A1N6FMJ9"/>
<dbReference type="InterPro" id="IPR036249">
    <property type="entry name" value="Thioredoxin-like_sf"/>
</dbReference>
<proteinExistence type="inferred from homology"/>
<evidence type="ECO:0000256" key="4">
    <source>
        <dbReference type="ARBA" id="ARBA00023157"/>
    </source>
</evidence>
<dbReference type="PROSITE" id="PS51352">
    <property type="entry name" value="THIOREDOXIN_2"/>
    <property type="match status" value="1"/>
</dbReference>
<dbReference type="InterPro" id="IPR013766">
    <property type="entry name" value="Thioredoxin_domain"/>
</dbReference>
<evidence type="ECO:0000256" key="1">
    <source>
        <dbReference type="ARBA" id="ARBA00004196"/>
    </source>
</evidence>
<dbReference type="Proteomes" id="UP000184932">
    <property type="component" value="Unassembled WGS sequence"/>
</dbReference>
<dbReference type="RefSeq" id="WP_074255889.1">
    <property type="nucleotide sequence ID" value="NZ_FSRL01000001.1"/>
</dbReference>
<organism evidence="7 8">
    <name type="scientific">Vannielia litorea</name>
    <dbReference type="NCBI Taxonomy" id="1217970"/>
    <lineage>
        <taxon>Bacteria</taxon>
        <taxon>Pseudomonadati</taxon>
        <taxon>Pseudomonadota</taxon>
        <taxon>Alphaproteobacteria</taxon>
        <taxon>Rhodobacterales</taxon>
        <taxon>Paracoccaceae</taxon>
        <taxon>Vannielia</taxon>
    </lineage>
</organism>
<sequence>MKPLHFVPFVVILALGVAFWLGNGRAGQEELPSTMIGLPAPDLMLDGFAGEPELTRALLDGEGLKLVNFWASWCAPCRVEHPNLVAIAEAGVPVYGINYKDDPAKAADFLAELGNPYAAIGADTNGRNGFGWGVYGVPETYLIDGAGRIVLRVAGPVTSSTFARDLGPALEAAGITVRLGE</sequence>
<dbReference type="PROSITE" id="PS00194">
    <property type="entry name" value="THIOREDOXIN_1"/>
    <property type="match status" value="1"/>
</dbReference>
<dbReference type="PANTHER" id="PTHR42852:SF6">
    <property type="entry name" value="THIOL:DISULFIDE INTERCHANGE PROTEIN DSBE"/>
    <property type="match status" value="1"/>
</dbReference>
<keyword evidence="5" id="KW-0676">Redox-active center</keyword>
<dbReference type="SUPFAM" id="SSF52833">
    <property type="entry name" value="Thioredoxin-like"/>
    <property type="match status" value="1"/>
</dbReference>